<keyword evidence="1" id="KW-1133">Transmembrane helix</keyword>
<gene>
    <name evidence="2" type="ORF">V5799_004242</name>
</gene>
<keyword evidence="1" id="KW-0812">Transmembrane</keyword>
<dbReference type="InterPro" id="IPR036116">
    <property type="entry name" value="FN3_sf"/>
</dbReference>
<sequence>MIQPQQGYAKRRWTPMQVALKIGLPVLVIAIIIIVVIFAGVSSGKGQGAPPDVANFSLISVDNGSFSLAWQAPESRVDEYWIQVSGSAAGGDDDRGPARRAGPCGNGTLLNRHVTHLTCDSVEPCTNITVTLRVLNFDRSPKVSRGMSLAVFVPGSAPDPPTNLTVNTTSPAVTLVEWEAPAAVSGGPVTYDVKLCDAPGPCDGAIGDCEEFKTPETRLELNSSHASGRCVLVEATTRCSRAVLRSRPAVARITAVHTEVAAR</sequence>
<feature type="transmembrane region" description="Helical" evidence="1">
    <location>
        <begin position="20"/>
        <end position="41"/>
    </location>
</feature>
<dbReference type="AlphaFoldDB" id="A0AAQ4D6N8"/>
<protein>
    <submittedName>
        <fullName evidence="2">Uncharacterized protein</fullName>
    </submittedName>
</protein>
<proteinExistence type="predicted"/>
<keyword evidence="1" id="KW-0472">Membrane</keyword>
<dbReference type="Proteomes" id="UP001321473">
    <property type="component" value="Unassembled WGS sequence"/>
</dbReference>
<organism evidence="2 3">
    <name type="scientific">Amblyomma americanum</name>
    <name type="common">Lone star tick</name>
    <dbReference type="NCBI Taxonomy" id="6943"/>
    <lineage>
        <taxon>Eukaryota</taxon>
        <taxon>Metazoa</taxon>
        <taxon>Ecdysozoa</taxon>
        <taxon>Arthropoda</taxon>
        <taxon>Chelicerata</taxon>
        <taxon>Arachnida</taxon>
        <taxon>Acari</taxon>
        <taxon>Parasitiformes</taxon>
        <taxon>Ixodida</taxon>
        <taxon>Ixodoidea</taxon>
        <taxon>Ixodidae</taxon>
        <taxon>Amblyomminae</taxon>
        <taxon>Amblyomma</taxon>
    </lineage>
</organism>
<accession>A0AAQ4D6N8</accession>
<evidence type="ECO:0000256" key="1">
    <source>
        <dbReference type="SAM" id="Phobius"/>
    </source>
</evidence>
<evidence type="ECO:0000313" key="2">
    <source>
        <dbReference type="EMBL" id="KAK8758128.1"/>
    </source>
</evidence>
<dbReference type="InterPro" id="IPR013783">
    <property type="entry name" value="Ig-like_fold"/>
</dbReference>
<dbReference type="Gene3D" id="2.60.40.10">
    <property type="entry name" value="Immunoglobulins"/>
    <property type="match status" value="1"/>
</dbReference>
<name>A0AAQ4D6N8_AMBAM</name>
<dbReference type="SUPFAM" id="SSF49265">
    <property type="entry name" value="Fibronectin type III"/>
    <property type="match status" value="1"/>
</dbReference>
<reference evidence="2 3" key="1">
    <citation type="journal article" date="2023" name="Arcadia Sci">
        <title>De novo assembly of a long-read Amblyomma americanum tick genome.</title>
        <authorList>
            <person name="Chou S."/>
            <person name="Poskanzer K.E."/>
            <person name="Rollins M."/>
            <person name="Thuy-Boun P.S."/>
        </authorList>
    </citation>
    <scope>NUCLEOTIDE SEQUENCE [LARGE SCALE GENOMIC DNA]</scope>
    <source>
        <strain evidence="2">F_SG_1</strain>
        <tissue evidence="2">Salivary glands</tissue>
    </source>
</reference>
<dbReference type="EMBL" id="JARKHS020034442">
    <property type="protein sequence ID" value="KAK8758128.1"/>
    <property type="molecule type" value="Genomic_DNA"/>
</dbReference>
<comment type="caution">
    <text evidence="2">The sequence shown here is derived from an EMBL/GenBank/DDBJ whole genome shotgun (WGS) entry which is preliminary data.</text>
</comment>
<evidence type="ECO:0000313" key="3">
    <source>
        <dbReference type="Proteomes" id="UP001321473"/>
    </source>
</evidence>
<keyword evidence="3" id="KW-1185">Reference proteome</keyword>